<dbReference type="EMBL" id="MVGR01000003">
    <property type="protein sequence ID" value="OPF19432.1"/>
    <property type="molecule type" value="Genomic_DNA"/>
</dbReference>
<comment type="caution">
    <text evidence="1">The sequence shown here is derived from an EMBL/GenBank/DDBJ whole genome shotgun (WGS) entry which is preliminary data.</text>
</comment>
<gene>
    <name evidence="1" type="ORF">B1L04_08960</name>
</gene>
<evidence type="ECO:0000313" key="2">
    <source>
        <dbReference type="Proteomes" id="UP000189835"/>
    </source>
</evidence>
<reference evidence="1 2" key="1">
    <citation type="submission" date="2017-02" db="EMBL/GenBank/DDBJ databases">
        <title>Genome sequence of Microcystis aeruginosa KW.</title>
        <authorList>
            <person name="Oh H.-M."/>
            <person name="Ahn C.-Y."/>
            <person name="Jeong H."/>
            <person name="Srivastava A."/>
            <person name="Lee H.-G."/>
            <person name="Kang S.-R."/>
        </authorList>
    </citation>
    <scope>NUCLEOTIDE SEQUENCE [LARGE SCALE GENOMIC DNA]</scope>
    <source>
        <strain evidence="1 2">KW</strain>
    </source>
</reference>
<protein>
    <submittedName>
        <fullName evidence="1">Uncharacterized protein</fullName>
    </submittedName>
</protein>
<proteinExistence type="predicted"/>
<organism evidence="1 2">
    <name type="scientific">Microcystis aeruginosa KW</name>
    <dbReference type="NCBI Taxonomy" id="1960155"/>
    <lineage>
        <taxon>Bacteria</taxon>
        <taxon>Bacillati</taxon>
        <taxon>Cyanobacteriota</taxon>
        <taxon>Cyanophyceae</taxon>
        <taxon>Oscillatoriophycideae</taxon>
        <taxon>Chroococcales</taxon>
        <taxon>Microcystaceae</taxon>
        <taxon>Microcystis</taxon>
    </lineage>
</organism>
<dbReference type="AlphaFoldDB" id="A0A1V4BXJ7"/>
<name>A0A1V4BXJ7_MICAE</name>
<accession>A0A1V4BXJ7</accession>
<dbReference type="Proteomes" id="UP000189835">
    <property type="component" value="Unassembled WGS sequence"/>
</dbReference>
<evidence type="ECO:0000313" key="1">
    <source>
        <dbReference type="EMBL" id="OPF19432.1"/>
    </source>
</evidence>
<sequence>MQVVHQHCAGLDVHKKTVVACVITPKEKGRWEKEIRTFSTLTKDLLNLSDWLTSKGGLVRSEYERCNAILAKYLSKINYTNLTPPLPLASCMSAFLH</sequence>